<reference evidence="1 2" key="1">
    <citation type="submission" date="2014-04" db="EMBL/GenBank/DDBJ databases">
        <authorList>
            <consortium name="DOE Joint Genome Institute"/>
            <person name="Kuo A."/>
            <person name="Kohler A."/>
            <person name="Costa M.D."/>
            <person name="Nagy L.G."/>
            <person name="Floudas D."/>
            <person name="Copeland A."/>
            <person name="Barry K.W."/>
            <person name="Cichocki N."/>
            <person name="Veneault-Fourrey C."/>
            <person name="LaButti K."/>
            <person name="Lindquist E.A."/>
            <person name="Lipzen A."/>
            <person name="Lundell T."/>
            <person name="Morin E."/>
            <person name="Murat C."/>
            <person name="Sun H."/>
            <person name="Tunlid A."/>
            <person name="Henrissat B."/>
            <person name="Grigoriev I.V."/>
            <person name="Hibbett D.S."/>
            <person name="Martin F."/>
            <person name="Nordberg H.P."/>
            <person name="Cantor M.N."/>
            <person name="Hua S.X."/>
        </authorList>
    </citation>
    <scope>NUCLEOTIDE SEQUENCE [LARGE SCALE GENOMIC DNA]</scope>
    <source>
        <strain evidence="1 2">Marx 270</strain>
    </source>
</reference>
<gene>
    <name evidence="1" type="ORF">M404DRAFT_1001132</name>
</gene>
<proteinExistence type="predicted"/>
<dbReference type="Proteomes" id="UP000054217">
    <property type="component" value="Unassembled WGS sequence"/>
</dbReference>
<keyword evidence="2" id="KW-1185">Reference proteome</keyword>
<dbReference type="EMBL" id="KN831975">
    <property type="protein sequence ID" value="KIO03649.1"/>
    <property type="molecule type" value="Genomic_DNA"/>
</dbReference>
<dbReference type="InParanoid" id="A0A0C3P841"/>
<dbReference type="HOGENOM" id="CLU_2655491_0_0_1"/>
<organism evidence="1 2">
    <name type="scientific">Pisolithus tinctorius Marx 270</name>
    <dbReference type="NCBI Taxonomy" id="870435"/>
    <lineage>
        <taxon>Eukaryota</taxon>
        <taxon>Fungi</taxon>
        <taxon>Dikarya</taxon>
        <taxon>Basidiomycota</taxon>
        <taxon>Agaricomycotina</taxon>
        <taxon>Agaricomycetes</taxon>
        <taxon>Agaricomycetidae</taxon>
        <taxon>Boletales</taxon>
        <taxon>Sclerodermatineae</taxon>
        <taxon>Pisolithaceae</taxon>
        <taxon>Pisolithus</taxon>
    </lineage>
</organism>
<accession>A0A0C3P841</accession>
<dbReference type="AlphaFoldDB" id="A0A0C3P841"/>
<evidence type="ECO:0000313" key="2">
    <source>
        <dbReference type="Proteomes" id="UP000054217"/>
    </source>
</evidence>
<protein>
    <submittedName>
        <fullName evidence="1">Uncharacterized protein</fullName>
    </submittedName>
</protein>
<reference evidence="2" key="2">
    <citation type="submission" date="2015-01" db="EMBL/GenBank/DDBJ databases">
        <title>Evolutionary Origins and Diversification of the Mycorrhizal Mutualists.</title>
        <authorList>
            <consortium name="DOE Joint Genome Institute"/>
            <consortium name="Mycorrhizal Genomics Consortium"/>
            <person name="Kohler A."/>
            <person name="Kuo A."/>
            <person name="Nagy L.G."/>
            <person name="Floudas D."/>
            <person name="Copeland A."/>
            <person name="Barry K.W."/>
            <person name="Cichocki N."/>
            <person name="Veneault-Fourrey C."/>
            <person name="LaButti K."/>
            <person name="Lindquist E.A."/>
            <person name="Lipzen A."/>
            <person name="Lundell T."/>
            <person name="Morin E."/>
            <person name="Murat C."/>
            <person name="Riley R."/>
            <person name="Ohm R."/>
            <person name="Sun H."/>
            <person name="Tunlid A."/>
            <person name="Henrissat B."/>
            <person name="Grigoriev I.V."/>
            <person name="Hibbett D.S."/>
            <person name="Martin F."/>
        </authorList>
    </citation>
    <scope>NUCLEOTIDE SEQUENCE [LARGE SCALE GENOMIC DNA]</scope>
    <source>
        <strain evidence="2">Marx 270</strain>
    </source>
</reference>
<name>A0A0C3P841_PISTI</name>
<sequence length="76" mass="8615">MREPRIAYHGNWNSGLNPARIHAPNTFAARVRPTAIDVTSKITGHHVRRMQEREKKHCAIGACTDVSISTRYLCNM</sequence>
<evidence type="ECO:0000313" key="1">
    <source>
        <dbReference type="EMBL" id="KIO03649.1"/>
    </source>
</evidence>